<feature type="domain" description="CD-NTase-associated protein 12/Pycsar effector protein TIR" evidence="1">
    <location>
        <begin position="1"/>
        <end position="36"/>
    </location>
</feature>
<protein>
    <recommendedName>
        <fullName evidence="1">CD-NTase-associated protein 12/Pycsar effector protein TIR domain-containing protein</fullName>
    </recommendedName>
</protein>
<organism evidence="2 3">
    <name type="scientific">Bartonella jaculi</name>
    <dbReference type="NCBI Taxonomy" id="686226"/>
    <lineage>
        <taxon>Bacteria</taxon>
        <taxon>Pseudomonadati</taxon>
        <taxon>Pseudomonadota</taxon>
        <taxon>Alphaproteobacteria</taxon>
        <taxon>Hyphomicrobiales</taxon>
        <taxon>Bartonellaceae</taxon>
        <taxon>Bartonella</taxon>
    </lineage>
</organism>
<reference evidence="3" key="1">
    <citation type="journal article" date="2019" name="Int. J. Syst. Evol. Microbiol.">
        <title>The Global Catalogue of Microorganisms (GCM) 10K type strain sequencing project: providing services to taxonomists for standard genome sequencing and annotation.</title>
        <authorList>
            <consortium name="The Broad Institute Genomics Platform"/>
            <consortium name="The Broad Institute Genome Sequencing Center for Infectious Disease"/>
            <person name="Wu L."/>
            <person name="Ma J."/>
        </authorList>
    </citation>
    <scope>NUCLEOTIDE SEQUENCE [LARGE SCALE GENOMIC DNA]</scope>
    <source>
        <strain evidence="3">JCM 17712</strain>
    </source>
</reference>
<accession>A0ABP9N7Y3</accession>
<dbReference type="Proteomes" id="UP001500864">
    <property type="component" value="Unassembled WGS sequence"/>
</dbReference>
<evidence type="ECO:0000313" key="3">
    <source>
        <dbReference type="Proteomes" id="UP001500864"/>
    </source>
</evidence>
<evidence type="ECO:0000313" key="2">
    <source>
        <dbReference type="EMBL" id="GAA5110270.1"/>
    </source>
</evidence>
<dbReference type="Pfam" id="PF10137">
    <property type="entry name" value="CAP12-PCTIR_TIR"/>
    <property type="match status" value="1"/>
</dbReference>
<evidence type="ECO:0000259" key="1">
    <source>
        <dbReference type="Pfam" id="PF10137"/>
    </source>
</evidence>
<comment type="caution">
    <text evidence="2">The sequence shown here is derived from an EMBL/GenBank/DDBJ whole genome shotgun (WGS) entry which is preliminary data.</text>
</comment>
<keyword evidence="3" id="KW-1185">Reference proteome</keyword>
<proteinExistence type="predicted"/>
<name>A0ABP9N7Y3_9HYPH</name>
<sequence length="67" mass="7346">MGMLISALSRKNVAILRKQDVEVPSDIGGILYIPFKNHVKETVSKLVNRLHASGFTINAKQLADALN</sequence>
<dbReference type="InterPro" id="IPR019302">
    <property type="entry name" value="CAP12/PCTIR_TIR_dom"/>
</dbReference>
<dbReference type="EMBL" id="BAABIZ010000021">
    <property type="protein sequence ID" value="GAA5110270.1"/>
    <property type="molecule type" value="Genomic_DNA"/>
</dbReference>
<gene>
    <name evidence="2" type="ORF">GCM10023261_13850</name>
</gene>